<evidence type="ECO:0000313" key="5">
    <source>
        <dbReference type="EMBL" id="JAT53967.1"/>
    </source>
</evidence>
<dbReference type="EMBL" id="GDJX01014724">
    <property type="protein sequence ID" value="JAT53212.1"/>
    <property type="molecule type" value="Transcribed_RNA"/>
</dbReference>
<evidence type="ECO:0000313" key="3">
    <source>
        <dbReference type="EMBL" id="JAT49724.1"/>
    </source>
</evidence>
<feature type="compositionally biased region" description="Polar residues" evidence="1">
    <location>
        <begin position="592"/>
        <end position="606"/>
    </location>
</feature>
<dbReference type="EMBL" id="GDJX01018212">
    <property type="protein sequence ID" value="JAT49724.1"/>
    <property type="molecule type" value="Transcribed_RNA"/>
</dbReference>
<dbReference type="AlphaFoldDB" id="A0A1D1Y4Z3"/>
<keyword evidence="2" id="KW-0732">Signal</keyword>
<evidence type="ECO:0000313" key="4">
    <source>
        <dbReference type="EMBL" id="JAT53212.1"/>
    </source>
</evidence>
<dbReference type="EMBL" id="GDJX01013969">
    <property type="protein sequence ID" value="JAT53967.1"/>
    <property type="molecule type" value="Transcribed_RNA"/>
</dbReference>
<reference evidence="3" key="1">
    <citation type="submission" date="2015-07" db="EMBL/GenBank/DDBJ databases">
        <title>Transcriptome Assembly of Anthurium amnicola.</title>
        <authorList>
            <person name="Suzuki J."/>
        </authorList>
    </citation>
    <scope>NUCLEOTIDE SEQUENCE</scope>
</reference>
<feature type="chain" id="PRO_5008899937" evidence="2">
    <location>
        <begin position="22"/>
        <end position="1178"/>
    </location>
</feature>
<dbReference type="PANTHER" id="PTHR32010">
    <property type="entry name" value="PHOTOSYSTEM II STABILITY/ASSEMBLY FACTOR HCF136, CHLOROPLASTIC"/>
    <property type="match status" value="1"/>
</dbReference>
<gene>
    <name evidence="3" type="primary">rad18_3</name>
    <name evidence="4" type="synonym">rad18_2</name>
    <name evidence="5" type="synonym">rad18_4</name>
    <name evidence="5" type="ORF">g.75060</name>
    <name evidence="3" type="ORF">g.75066</name>
    <name evidence="4" type="ORF">g.75069</name>
</gene>
<dbReference type="InterPro" id="IPR008507">
    <property type="entry name" value="DUF789"/>
</dbReference>
<evidence type="ECO:0000256" key="1">
    <source>
        <dbReference type="SAM" id="MobiDB-lite"/>
    </source>
</evidence>
<name>A0A1D1Y4Z3_9ARAE</name>
<dbReference type="PANTHER" id="PTHR32010:SF18">
    <property type="entry name" value="DUF789 FAMILY PROTEIN"/>
    <property type="match status" value="1"/>
</dbReference>
<sequence>MFARSFCYLLLCPCMYLKGESMWCPGVHGNLDNLDQASQMPNILLKVDRQKEQMIHMFDYWGSGNTLVLRSTRENAARLSRKKNKRCRSAKNFPTICLQNSFLSNISSCLICDGSNLIIPGALANSNLTVAKPMKRNSKKKIKRKGKSYKKLFRQKGSVGSGIVCEESLCDVSVCESSIINDPSSPEEISENVLSEKAASYSLPVKVSVEKNDSEDCGTDALNSSAVTENYIPCTDEINESKQMAALGDDFAQEVFSCDRTSTDEHSTTITDYSCAEQTAETTITTSSGSTHISNLNDTSFYLSPRQNNTSILDTVLDDGSSVNTTCSGAGVETQLCVNIGSLSSYAETETTCNSQQDIASPCTTSESHKTNIKKPNDFDISAPYGSMDPVHTNNIADRMRCSNEASCSSASNGFLLVKTGKNNRKISGSSSGIHEFGDPITYARRRKEVSHSVWQRVQKKSGVESIYEFEDPHSVSLQHDVAGQGNGSRLKSDASFWMGQSGNGEIHRYPCLDKVADDPVSMRMMTNAVDPAKRLSESGGKSVNKFPEKLKMKSILVPKQGPNHFWKKGPQNGKHDLAQLSRNDKINAVVSSSIPDSNSQRSDVTPTEKSDSFPSKLWVKEKIHANEMTAAENVSNMVHDIDSHPTQNDIGLLARTLDSLDMKCTVAASSDVTGSKSDEDIHPSFYHFSNEKNAGWKPEDGGLCAEHRKQDNILLPGSQKWVPVGKRFEGRSQWKSSTSESVDSFFPELGVMDESQHSPHCISKGHVASNFYCTQAAGDQSPYNFQTDLGNIIFVVKDAYKLQIASENFQLATGSPIAEFERLLYSASPVVGQMYSIRSCNSCSQDQWVGDTLCQHQIPNISLRNLWQWYEKPGNYGLEVKVEDYLSPKRLGSDKFNFRAYFVPYLSAVQLFGWSKGCTCSNNCISDRKIDKEHETDNMHKKSSQLSNLPIFSLLVPRPRKEAVIQVPESPSSSSSEGESSNSSFCKACSMAEEVLFEYFESDQPQLRRPLLGKIKDLVKGSQFSNSQIFGDPLKLECLNLHDLHPASWFSVAWYPIYRIPDGNFRAAFLTYHSLGHFTHRSALLESADGISHIVSPVVGLQSYNDKGECWFRQRGSQSVAVQTGESSTPLPSEILKERLRTLERTASVMSRTSVPKGDHRSVNRQPDYEFFLSRSS</sequence>
<feature type="compositionally biased region" description="Basic and acidic residues" evidence="1">
    <location>
        <begin position="367"/>
        <end position="377"/>
    </location>
</feature>
<evidence type="ECO:0000256" key="2">
    <source>
        <dbReference type="SAM" id="SignalP"/>
    </source>
</evidence>
<protein>
    <submittedName>
        <fullName evidence="3">Postreplication repair E3 ubiquitin-protein ligase rad18</fullName>
    </submittedName>
</protein>
<proteinExistence type="predicted"/>
<accession>A0A1D1Y4Z3</accession>
<organism evidence="3">
    <name type="scientific">Anthurium amnicola</name>
    <dbReference type="NCBI Taxonomy" id="1678845"/>
    <lineage>
        <taxon>Eukaryota</taxon>
        <taxon>Viridiplantae</taxon>
        <taxon>Streptophyta</taxon>
        <taxon>Embryophyta</taxon>
        <taxon>Tracheophyta</taxon>
        <taxon>Spermatophyta</taxon>
        <taxon>Magnoliopsida</taxon>
        <taxon>Liliopsida</taxon>
        <taxon>Araceae</taxon>
        <taxon>Pothoideae</taxon>
        <taxon>Potheae</taxon>
        <taxon>Anthurium</taxon>
    </lineage>
</organism>
<feature type="region of interest" description="Disordered" evidence="1">
    <location>
        <begin position="592"/>
        <end position="613"/>
    </location>
</feature>
<feature type="region of interest" description="Disordered" evidence="1">
    <location>
        <begin position="358"/>
        <end position="377"/>
    </location>
</feature>
<feature type="signal peptide" evidence="2">
    <location>
        <begin position="1"/>
        <end position="21"/>
    </location>
</feature>
<dbReference type="Pfam" id="PF05623">
    <property type="entry name" value="DUF789"/>
    <property type="match status" value="1"/>
</dbReference>